<dbReference type="Gene3D" id="3.40.190.290">
    <property type="match status" value="1"/>
</dbReference>
<comment type="similarity">
    <text evidence="1">Belongs to the LysR transcriptional regulatory family.</text>
</comment>
<reference evidence="6 7" key="1">
    <citation type="submission" date="2024-06" db="EMBL/GenBank/DDBJ databases">
        <title>Genomic Encyclopedia of Type Strains, Phase IV (KMG-IV): sequencing the most valuable type-strain genomes for metagenomic binning, comparative biology and taxonomic classification.</title>
        <authorList>
            <person name="Goeker M."/>
        </authorList>
    </citation>
    <scope>NUCLEOTIDE SEQUENCE [LARGE SCALE GENOMIC DNA]</scope>
    <source>
        <strain evidence="6 7">DSM 28102</strain>
    </source>
</reference>
<evidence type="ECO:0000313" key="6">
    <source>
        <dbReference type="EMBL" id="MET3599011.1"/>
    </source>
</evidence>
<dbReference type="Gene3D" id="1.10.10.10">
    <property type="entry name" value="Winged helix-like DNA-binding domain superfamily/Winged helix DNA-binding domain"/>
    <property type="match status" value="1"/>
</dbReference>
<dbReference type="PROSITE" id="PS50931">
    <property type="entry name" value="HTH_LYSR"/>
    <property type="match status" value="1"/>
</dbReference>
<accession>A0ABV2I8D0</accession>
<evidence type="ECO:0000256" key="1">
    <source>
        <dbReference type="ARBA" id="ARBA00009437"/>
    </source>
</evidence>
<sequence>MRTMNLNDIEIFARVAATGSMTEAAQELRLSPAVVSKSIKRLESGLGARLLQRTTRRVMLTETGRGYYERILPVLAGAEEAQAFVEGRTSAVRGRLRVSAPTSFGRMHIAPHLATFMNAHAALQIELLLNDSFVDIVAEGFDVAIRIGELSDSTLVARKLAPVRRVLCAAPAYVARMGQPETLAALDRHVCLPAHNGEHWKLEGPEGPVALRPEGRLVTNSSEVIREAVLAGMGIALRSTWDIGPELAEGRLVQILPDYESPDDVGLFAVYPSRNFLPEKVRLFIDFLARLYAPASYWDKGA</sequence>
<dbReference type="CDD" id="cd08422">
    <property type="entry name" value="PBP2_CrgA_like"/>
    <property type="match status" value="1"/>
</dbReference>
<dbReference type="Pfam" id="PF00126">
    <property type="entry name" value="HTH_1"/>
    <property type="match status" value="1"/>
</dbReference>
<dbReference type="Proteomes" id="UP001549164">
    <property type="component" value="Unassembled WGS sequence"/>
</dbReference>
<feature type="domain" description="HTH lysR-type" evidence="5">
    <location>
        <begin position="4"/>
        <end position="61"/>
    </location>
</feature>
<dbReference type="InterPro" id="IPR005119">
    <property type="entry name" value="LysR_subst-bd"/>
</dbReference>
<dbReference type="PANTHER" id="PTHR30537">
    <property type="entry name" value="HTH-TYPE TRANSCRIPTIONAL REGULATOR"/>
    <property type="match status" value="1"/>
</dbReference>
<dbReference type="Pfam" id="PF03466">
    <property type="entry name" value="LysR_substrate"/>
    <property type="match status" value="1"/>
</dbReference>
<dbReference type="InterPro" id="IPR036388">
    <property type="entry name" value="WH-like_DNA-bd_sf"/>
</dbReference>
<dbReference type="GO" id="GO:0003677">
    <property type="term" value="F:DNA binding"/>
    <property type="evidence" value="ECO:0007669"/>
    <property type="project" value="UniProtKB-KW"/>
</dbReference>
<evidence type="ECO:0000256" key="2">
    <source>
        <dbReference type="ARBA" id="ARBA00023015"/>
    </source>
</evidence>
<evidence type="ECO:0000313" key="7">
    <source>
        <dbReference type="Proteomes" id="UP001549164"/>
    </source>
</evidence>
<evidence type="ECO:0000256" key="3">
    <source>
        <dbReference type="ARBA" id="ARBA00023125"/>
    </source>
</evidence>
<dbReference type="SUPFAM" id="SSF46785">
    <property type="entry name" value="Winged helix' DNA-binding domain"/>
    <property type="match status" value="1"/>
</dbReference>
<organism evidence="6 7">
    <name type="scientific">Martelella mangrovi</name>
    <dbReference type="NCBI Taxonomy" id="1397477"/>
    <lineage>
        <taxon>Bacteria</taxon>
        <taxon>Pseudomonadati</taxon>
        <taxon>Pseudomonadota</taxon>
        <taxon>Alphaproteobacteria</taxon>
        <taxon>Hyphomicrobiales</taxon>
        <taxon>Aurantimonadaceae</taxon>
        <taxon>Martelella</taxon>
    </lineage>
</organism>
<keyword evidence="4" id="KW-0804">Transcription</keyword>
<dbReference type="SUPFAM" id="SSF53850">
    <property type="entry name" value="Periplasmic binding protein-like II"/>
    <property type="match status" value="1"/>
</dbReference>
<keyword evidence="2" id="KW-0805">Transcription regulation</keyword>
<evidence type="ECO:0000256" key="4">
    <source>
        <dbReference type="ARBA" id="ARBA00023163"/>
    </source>
</evidence>
<keyword evidence="3 6" id="KW-0238">DNA-binding</keyword>
<dbReference type="InterPro" id="IPR036390">
    <property type="entry name" value="WH_DNA-bd_sf"/>
</dbReference>
<evidence type="ECO:0000259" key="5">
    <source>
        <dbReference type="PROSITE" id="PS50931"/>
    </source>
</evidence>
<gene>
    <name evidence="6" type="ORF">ABID12_000942</name>
</gene>
<dbReference type="PANTHER" id="PTHR30537:SF5">
    <property type="entry name" value="HTH-TYPE TRANSCRIPTIONAL ACTIVATOR TTDR-RELATED"/>
    <property type="match status" value="1"/>
</dbReference>
<dbReference type="InterPro" id="IPR058163">
    <property type="entry name" value="LysR-type_TF_proteobact-type"/>
</dbReference>
<comment type="caution">
    <text evidence="6">The sequence shown here is derived from an EMBL/GenBank/DDBJ whole genome shotgun (WGS) entry which is preliminary data.</text>
</comment>
<keyword evidence="7" id="KW-1185">Reference proteome</keyword>
<protein>
    <submittedName>
        <fullName evidence="6">DNA-binding transcriptional LysR family regulator</fullName>
    </submittedName>
</protein>
<proteinExistence type="inferred from homology"/>
<dbReference type="EMBL" id="JBEPLY010000003">
    <property type="protein sequence ID" value="MET3599011.1"/>
    <property type="molecule type" value="Genomic_DNA"/>
</dbReference>
<dbReference type="InterPro" id="IPR000847">
    <property type="entry name" value="LysR_HTH_N"/>
</dbReference>
<name>A0ABV2I8D0_9HYPH</name>